<evidence type="ECO:0000313" key="3">
    <source>
        <dbReference type="Proteomes" id="UP001420932"/>
    </source>
</evidence>
<feature type="compositionally biased region" description="Acidic residues" evidence="1">
    <location>
        <begin position="108"/>
        <end position="117"/>
    </location>
</feature>
<feature type="compositionally biased region" description="Basic and acidic residues" evidence="1">
    <location>
        <begin position="37"/>
        <end position="46"/>
    </location>
</feature>
<comment type="caution">
    <text evidence="2">The sequence shown here is derived from an EMBL/GenBank/DDBJ whole genome shotgun (WGS) entry which is preliminary data.</text>
</comment>
<dbReference type="AlphaFoldDB" id="A0AAP0IHZ9"/>
<gene>
    <name evidence="2" type="ORF">Syun_021684</name>
</gene>
<sequence length="225" mass="25581">MPSTGTRGGRQIPKIASYQKSKQLPQVTDGVDVEASAAHDSEVDSKEESEEEEEKKEEEGAEKGKNVGAWRWRIRWGEEGEKGDSEKEESDKGSNEKKKREEERSGEGEEDEAEEREEEGREKKKREMMKKRKLRKKGHVARHVARRLHQRVRRASDVVHEWKLLSASESNMTSAEKMEDDVFRHLTGKGSATSCGLNTGLNPDYTLSQMIPDPLSVRIEPHTSP</sequence>
<dbReference type="EMBL" id="JBBNAF010000009">
    <property type="protein sequence ID" value="KAK9114887.1"/>
    <property type="molecule type" value="Genomic_DNA"/>
</dbReference>
<feature type="compositionally biased region" description="Basic and acidic residues" evidence="1">
    <location>
        <begin position="75"/>
        <end position="107"/>
    </location>
</feature>
<protein>
    <submittedName>
        <fullName evidence="2">Uncharacterized protein</fullName>
    </submittedName>
</protein>
<feature type="region of interest" description="Disordered" evidence="1">
    <location>
        <begin position="206"/>
        <end position="225"/>
    </location>
</feature>
<feature type="region of interest" description="Disordered" evidence="1">
    <location>
        <begin position="1"/>
        <end position="143"/>
    </location>
</feature>
<accession>A0AAP0IHZ9</accession>
<reference evidence="2 3" key="1">
    <citation type="submission" date="2024-01" db="EMBL/GenBank/DDBJ databases">
        <title>Genome assemblies of Stephania.</title>
        <authorList>
            <person name="Yang L."/>
        </authorList>
    </citation>
    <scope>NUCLEOTIDE SEQUENCE [LARGE SCALE GENOMIC DNA]</scope>
    <source>
        <strain evidence="2">YNDBR</strain>
        <tissue evidence="2">Leaf</tissue>
    </source>
</reference>
<feature type="compositionally biased region" description="Acidic residues" evidence="1">
    <location>
        <begin position="47"/>
        <end position="56"/>
    </location>
</feature>
<name>A0AAP0IHZ9_9MAGN</name>
<evidence type="ECO:0000313" key="2">
    <source>
        <dbReference type="EMBL" id="KAK9114887.1"/>
    </source>
</evidence>
<keyword evidence="3" id="KW-1185">Reference proteome</keyword>
<evidence type="ECO:0000256" key="1">
    <source>
        <dbReference type="SAM" id="MobiDB-lite"/>
    </source>
</evidence>
<dbReference type="Proteomes" id="UP001420932">
    <property type="component" value="Unassembled WGS sequence"/>
</dbReference>
<feature type="compositionally biased region" description="Basic residues" evidence="1">
    <location>
        <begin position="123"/>
        <end position="143"/>
    </location>
</feature>
<organism evidence="2 3">
    <name type="scientific">Stephania yunnanensis</name>
    <dbReference type="NCBI Taxonomy" id="152371"/>
    <lineage>
        <taxon>Eukaryota</taxon>
        <taxon>Viridiplantae</taxon>
        <taxon>Streptophyta</taxon>
        <taxon>Embryophyta</taxon>
        <taxon>Tracheophyta</taxon>
        <taxon>Spermatophyta</taxon>
        <taxon>Magnoliopsida</taxon>
        <taxon>Ranunculales</taxon>
        <taxon>Menispermaceae</taxon>
        <taxon>Menispermoideae</taxon>
        <taxon>Cissampelideae</taxon>
        <taxon>Stephania</taxon>
    </lineage>
</organism>
<proteinExistence type="predicted"/>